<evidence type="ECO:0000313" key="1">
    <source>
        <dbReference type="EMBL" id="KKM26378.1"/>
    </source>
</evidence>
<accession>A0A0F9KW83</accession>
<dbReference type="AlphaFoldDB" id="A0A0F9KW83"/>
<name>A0A0F9KW83_9ZZZZ</name>
<proteinExistence type="predicted"/>
<comment type="caution">
    <text evidence="1">The sequence shown here is derived from an EMBL/GenBank/DDBJ whole genome shotgun (WGS) entry which is preliminary data.</text>
</comment>
<reference evidence="1" key="1">
    <citation type="journal article" date="2015" name="Nature">
        <title>Complex archaea that bridge the gap between prokaryotes and eukaryotes.</title>
        <authorList>
            <person name="Spang A."/>
            <person name="Saw J.H."/>
            <person name="Jorgensen S.L."/>
            <person name="Zaremba-Niedzwiedzka K."/>
            <person name="Martijn J."/>
            <person name="Lind A.E."/>
            <person name="van Eijk R."/>
            <person name="Schleper C."/>
            <person name="Guy L."/>
            <person name="Ettema T.J."/>
        </authorList>
    </citation>
    <scope>NUCLEOTIDE SEQUENCE</scope>
</reference>
<feature type="non-terminal residue" evidence="1">
    <location>
        <position position="534"/>
    </location>
</feature>
<gene>
    <name evidence="1" type="ORF">LCGC14_1585410</name>
</gene>
<dbReference type="EMBL" id="LAZR01012525">
    <property type="protein sequence ID" value="KKM26378.1"/>
    <property type="molecule type" value="Genomic_DNA"/>
</dbReference>
<organism evidence="1">
    <name type="scientific">marine sediment metagenome</name>
    <dbReference type="NCBI Taxonomy" id="412755"/>
    <lineage>
        <taxon>unclassified sequences</taxon>
        <taxon>metagenomes</taxon>
        <taxon>ecological metagenomes</taxon>
    </lineage>
</organism>
<protein>
    <submittedName>
        <fullName evidence="1">Uncharacterized protein</fullName>
    </submittedName>
</protein>
<sequence length="534" mass="57954">MATKFTAGASYTTYECEVWVRKVGSPGAVSAEIWSNTGTKPNAMRASKSLAAVSVATDTISVFKNFVWTGTPAVTSTTVYHVVLHSAGSDNATNHWEVLCDSDYSGKKSSDGSSWSNLDQSPYFRITAVKTDRPCIFFTYKSATYFVTQPITGGNSELYINGDRGAADSNSGNKQVLNDGSKSWTTDQWAGAKVVITKGPGSDELQNWRTITSNTDKILQCSPNWNVAHTTATEYVILDTHIWTQVVADLGAFVTDVSVAGDSIYFAYGDSAAGLDKYLYYNNGGTWTQSKTDETMLAAKLLKIHHANTGETLYHARNADPQHGVSIGKADVPQFDRALFHDRGELVATGIPWDDKDVTNVTQSHNEGHTQITVDSSFGTGVAAVSNLPSPIDITGAGTIYMQIQVSDPSGVSSNDLQFLFDDVEDLGKTWSPVKVFQEDRNKSLVATKVYHNAGTSTTYTDLTAAYDGSAPNVSSITVVTTDYIYIGCSQKFNEIYFNMTAVNDLAAVMNLKRLAAFLFRFLLLCVRGLGRSD</sequence>